<dbReference type="PANTHER" id="PTHR35889">
    <property type="entry name" value="CYCLOINULO-OLIGOSACCHARIDE FRUCTANOTRANSFERASE-RELATED"/>
    <property type="match status" value="1"/>
</dbReference>
<dbReference type="Pfam" id="PF07587">
    <property type="entry name" value="PSD1"/>
    <property type="match status" value="1"/>
</dbReference>
<evidence type="ECO:0000313" key="3">
    <source>
        <dbReference type="EMBL" id="OWK46509.1"/>
    </source>
</evidence>
<comment type="caution">
    <text evidence="3">The sequence shown here is derived from an EMBL/GenBank/DDBJ whole genome shotgun (WGS) entry which is preliminary data.</text>
</comment>
<dbReference type="EMBL" id="NIDE01000001">
    <property type="protein sequence ID" value="OWK46509.1"/>
    <property type="molecule type" value="Genomic_DNA"/>
</dbReference>
<dbReference type="PANTHER" id="PTHR35889:SF3">
    <property type="entry name" value="F-BOX DOMAIN-CONTAINING PROTEIN"/>
    <property type="match status" value="1"/>
</dbReference>
<keyword evidence="4" id="KW-1185">Reference proteome</keyword>
<organism evidence="3 4">
    <name type="scientific">Fimbriiglobus ruber</name>
    <dbReference type="NCBI Taxonomy" id="1908690"/>
    <lineage>
        <taxon>Bacteria</taxon>
        <taxon>Pseudomonadati</taxon>
        <taxon>Planctomycetota</taxon>
        <taxon>Planctomycetia</taxon>
        <taxon>Gemmatales</taxon>
        <taxon>Gemmataceae</taxon>
        <taxon>Fimbriiglobus</taxon>
    </lineage>
</organism>
<evidence type="ECO:0000313" key="4">
    <source>
        <dbReference type="Proteomes" id="UP000214646"/>
    </source>
</evidence>
<dbReference type="AlphaFoldDB" id="A0A225EAU9"/>
<feature type="domain" description="DUF1553" evidence="2">
    <location>
        <begin position="431"/>
        <end position="655"/>
    </location>
</feature>
<protein>
    <recommendedName>
        <fullName evidence="5">Translation initiation factor 2</fullName>
    </recommendedName>
</protein>
<name>A0A225EAU9_9BACT</name>
<reference evidence="4" key="1">
    <citation type="submission" date="2017-06" db="EMBL/GenBank/DDBJ databases">
        <title>Genome analysis of Fimbriiglobus ruber SP5, the first member of the order Planctomycetales with confirmed chitinolytic capability.</title>
        <authorList>
            <person name="Ravin N.V."/>
            <person name="Rakitin A.L."/>
            <person name="Ivanova A.A."/>
            <person name="Beletsky A.V."/>
            <person name="Kulichevskaya I.S."/>
            <person name="Mardanov A.V."/>
            <person name="Dedysh S.N."/>
        </authorList>
    </citation>
    <scope>NUCLEOTIDE SEQUENCE [LARGE SCALE GENOMIC DNA]</scope>
    <source>
        <strain evidence="4">SP5</strain>
    </source>
</reference>
<feature type="domain" description="DUF1549" evidence="1">
    <location>
        <begin position="197"/>
        <end position="379"/>
    </location>
</feature>
<sequence length="688" mass="76090">MTKAGCNAGACHGTPTGKNGFRLSLRGYDPSLDYKSLAREHEGRRIDRLSPAASLVLAKATGMATHEGGKRFDADGELARVIREWVSQGARDDTAAPPIRVEVTPAHVILDEPVTEQALRVTAYFPNGPPVDVTALTRFSVSDETIAGVTDSAIRKRKHGEAAVAAEYMGLMATAVIAFRDPAPGFRWPNPPESNFIDTHVFAKLKELRVEPSGLCTDEEFVRRAHLDAIGRLPTPDRVRAFLADHSPDKRDRLVTELLARDEFADWWAQKWADRLGVNQRFVGKIGAVKYHQWIHEQVAANVPEDEFVRRILTATGGNYSNPPVGFYRRLRDPRLRAEEVSQLFLGVRIGCAKCHNHPGERWTQDDYYSLAAFFERIEYRNGPFFLQIYDKEETVYVTRTGEVSHPRTDQVMAPKFLGGAVPTIPPGKDRRAAFAEWLTAPDNPFFARAAVNRIWYHLFGRGIVDPVDDVRVTNPPSHPALLDALAAEFVRGGYDRKHLIRLVMTSRTYQLSSAPTPTNVDDDRYFSRYPVRRLGAEQLLDAIADATGVPEKYPGQPAGAAASSLPDGEYKHPFLEAFGRPARAMACECERGGDTTLGQALHLVGGRAFDAKVRAATGRVATLVKSGKPDVDILEELFLATLSRPPSVAEREVVGKRLASAGAKGGQSVLEDVLYALLNHDEFLFQH</sequence>
<dbReference type="Proteomes" id="UP000214646">
    <property type="component" value="Unassembled WGS sequence"/>
</dbReference>
<gene>
    <name evidence="3" type="ORF">FRUB_00208</name>
</gene>
<proteinExistence type="predicted"/>
<evidence type="ECO:0000259" key="2">
    <source>
        <dbReference type="Pfam" id="PF07587"/>
    </source>
</evidence>
<dbReference type="Pfam" id="PF07583">
    <property type="entry name" value="PSCyt2"/>
    <property type="match status" value="1"/>
</dbReference>
<evidence type="ECO:0008006" key="5">
    <source>
        <dbReference type="Google" id="ProtNLM"/>
    </source>
</evidence>
<dbReference type="Gene3D" id="2.60.40.1080">
    <property type="match status" value="1"/>
</dbReference>
<accession>A0A225EAU9</accession>
<dbReference type="InterPro" id="IPR022655">
    <property type="entry name" value="DUF1553"/>
</dbReference>
<evidence type="ECO:0000259" key="1">
    <source>
        <dbReference type="Pfam" id="PF07583"/>
    </source>
</evidence>
<dbReference type="InterPro" id="IPR011444">
    <property type="entry name" value="DUF1549"/>
</dbReference>